<dbReference type="NCBIfam" id="NF038300">
    <property type="entry name" value="EPS_HpsL"/>
    <property type="match status" value="1"/>
</dbReference>
<keyword evidence="2" id="KW-0472">Membrane</keyword>
<keyword evidence="2" id="KW-0812">Transmembrane</keyword>
<comment type="caution">
    <text evidence="3">The sequence shown here is derived from an EMBL/GenBank/DDBJ whole genome shotgun (WGS) entry which is preliminary data.</text>
</comment>
<evidence type="ECO:0000313" key="3">
    <source>
        <dbReference type="EMBL" id="OKH26924.1"/>
    </source>
</evidence>
<protein>
    <recommendedName>
        <fullName evidence="5">Bacterial cell division membrane protein</fullName>
    </recommendedName>
</protein>
<feature type="compositionally biased region" description="Basic residues" evidence="1">
    <location>
        <begin position="552"/>
        <end position="576"/>
    </location>
</feature>
<accession>A0A1U7HTS0</accession>
<proteinExistence type="predicted"/>
<evidence type="ECO:0000256" key="2">
    <source>
        <dbReference type="SAM" id="Phobius"/>
    </source>
</evidence>
<keyword evidence="4" id="KW-1185">Reference proteome</keyword>
<evidence type="ECO:0008006" key="5">
    <source>
        <dbReference type="Google" id="ProtNLM"/>
    </source>
</evidence>
<name>A0A1U7HTS0_9CYAN</name>
<feature type="transmembrane region" description="Helical" evidence="2">
    <location>
        <begin position="236"/>
        <end position="255"/>
    </location>
</feature>
<feature type="transmembrane region" description="Helical" evidence="2">
    <location>
        <begin position="328"/>
        <end position="347"/>
    </location>
</feature>
<dbReference type="STRING" id="1921803.NIES593_01660"/>
<dbReference type="EMBL" id="MRCB01000001">
    <property type="protein sequence ID" value="OKH26924.1"/>
    <property type="molecule type" value="Genomic_DNA"/>
</dbReference>
<feature type="transmembrane region" description="Helical" evidence="2">
    <location>
        <begin position="353"/>
        <end position="372"/>
    </location>
</feature>
<dbReference type="InterPro" id="IPR049753">
    <property type="entry name" value="EPS_HpsL-like"/>
</dbReference>
<evidence type="ECO:0000313" key="4">
    <source>
        <dbReference type="Proteomes" id="UP000186868"/>
    </source>
</evidence>
<keyword evidence="2" id="KW-1133">Transmembrane helix</keyword>
<dbReference type="AlphaFoldDB" id="A0A1U7HTS0"/>
<evidence type="ECO:0000256" key="1">
    <source>
        <dbReference type="SAM" id="MobiDB-lite"/>
    </source>
</evidence>
<feature type="transmembrane region" description="Helical" evidence="2">
    <location>
        <begin position="78"/>
        <end position="98"/>
    </location>
</feature>
<feature type="transmembrane region" description="Helical" evidence="2">
    <location>
        <begin position="200"/>
        <end position="224"/>
    </location>
</feature>
<feature type="region of interest" description="Disordered" evidence="1">
    <location>
        <begin position="550"/>
        <end position="576"/>
    </location>
</feature>
<organism evidence="3 4">
    <name type="scientific">Hydrococcus rivularis NIES-593</name>
    <dbReference type="NCBI Taxonomy" id="1921803"/>
    <lineage>
        <taxon>Bacteria</taxon>
        <taxon>Bacillati</taxon>
        <taxon>Cyanobacteriota</taxon>
        <taxon>Cyanophyceae</taxon>
        <taxon>Pleurocapsales</taxon>
        <taxon>Hydrococcaceae</taxon>
        <taxon>Hydrococcus</taxon>
    </lineage>
</organism>
<feature type="transmembrane region" description="Helical" evidence="2">
    <location>
        <begin position="306"/>
        <end position="323"/>
    </location>
</feature>
<feature type="transmembrane region" description="Helical" evidence="2">
    <location>
        <begin position="466"/>
        <end position="484"/>
    </location>
</feature>
<reference evidence="3 4" key="1">
    <citation type="submission" date="2016-11" db="EMBL/GenBank/DDBJ databases">
        <title>Draft Genome Sequences of Nine Cyanobacterial Strains from Diverse Habitats.</title>
        <authorList>
            <person name="Zhu T."/>
            <person name="Hou S."/>
            <person name="Lu X."/>
            <person name="Hess W.R."/>
        </authorList>
    </citation>
    <scope>NUCLEOTIDE SEQUENCE [LARGE SCALE GENOMIC DNA]</scope>
    <source>
        <strain evidence="3 4">NIES-593</strain>
    </source>
</reference>
<feature type="transmembrane region" description="Helical" evidence="2">
    <location>
        <begin position="136"/>
        <end position="154"/>
    </location>
</feature>
<feature type="transmembrane region" description="Helical" evidence="2">
    <location>
        <begin position="32"/>
        <end position="54"/>
    </location>
</feature>
<gene>
    <name evidence="3" type="ORF">NIES593_01660</name>
</gene>
<feature type="transmembrane region" description="Helical" evidence="2">
    <location>
        <begin position="496"/>
        <end position="518"/>
    </location>
</feature>
<feature type="transmembrane region" description="Helical" evidence="2">
    <location>
        <begin position="377"/>
        <end position="395"/>
    </location>
</feature>
<sequence>MFGDLRETREKPLDLKEKLAEKRKAKEERKKLLGIVGIAIAFAIVVGLPLVLLIGTRPAAIVATGIPSLLLCYNYPRLALWGFLIYMPFSGTITYWIGGGNALFQLSKDAIYVPALIALVVQCKRKRLPILIPKQLLPTLGLLLFSCLLTLFLVNGMQELLPYCQDLGPNERYAVDAAGNYILNERGLVVLNPCKEGSPFFQGVLGLKVLLGYVPLIFCTYYLINDKKKLLLLGRILVMLAIACCLLGLAQYWMLKTGQCVGTRNLMGNDLFKPTVEAKCLVGGALLYSPQVGQIRLPGTFVSPWHWAWFLVANAGICFATAFSDTSFIWRVAGLTGMGLVFVNAVVSGQRLALAAVPVLIAVLLVLTGQIANLKRFIPIGVGLTLVLFLFFSFLNPDFIQERIDSFVGRWNTSPPQQFIQQQFQYALANQTGILGRGLGKATNSTRVFGPVSLVETFHPKLLFEIGWPGLIAFMVFITHLTILSFKSYRSVRDRALYSFGSSFWVFMLAIGYFPYWYPLDTDPVAVYYWLFAGVLFKLPEIDKQEREKLKAAKGKNSSRSKNKKSNLRKKKLSAA</sequence>
<dbReference type="Proteomes" id="UP000186868">
    <property type="component" value="Unassembled WGS sequence"/>
</dbReference>